<dbReference type="InterPro" id="IPR054542">
    <property type="entry name" value="Cys_met_metab_PP"/>
</dbReference>
<dbReference type="Proteomes" id="UP001230156">
    <property type="component" value="Unassembled WGS sequence"/>
</dbReference>
<evidence type="ECO:0000256" key="3">
    <source>
        <dbReference type="ARBA" id="ARBA00022898"/>
    </source>
</evidence>
<dbReference type="Gene3D" id="3.40.640.10">
    <property type="entry name" value="Type I PLP-dependent aspartate aminotransferase-like (Major domain)"/>
    <property type="match status" value="1"/>
</dbReference>
<dbReference type="SUPFAM" id="SSF53383">
    <property type="entry name" value="PLP-dependent transferases"/>
    <property type="match status" value="1"/>
</dbReference>
<comment type="pathway">
    <text evidence="5">Amino-acid biosynthesis; L-methionine biosynthesis via de novo pathway; L-homocysteine from L-cystathionine: step 1/1.</text>
</comment>
<comment type="cofactor">
    <cofactor evidence="1 8">
        <name>pyridoxal 5'-phosphate</name>
        <dbReference type="ChEBI" id="CHEBI:597326"/>
    </cofactor>
</comment>
<protein>
    <submittedName>
        <fullName evidence="10">Cystathionine beta-lyase</fullName>
        <ecNumber evidence="10">4.4.1.13</ecNumber>
    </submittedName>
</protein>
<evidence type="ECO:0000256" key="4">
    <source>
        <dbReference type="ARBA" id="ARBA00023239"/>
    </source>
</evidence>
<comment type="catalytic activity">
    <reaction evidence="7">
        <text>an S-substituted L-cysteine + H2O = a thiol + pyruvate + NH4(+)</text>
        <dbReference type="Rhea" id="RHEA:18121"/>
        <dbReference type="ChEBI" id="CHEBI:15361"/>
        <dbReference type="ChEBI" id="CHEBI:15377"/>
        <dbReference type="ChEBI" id="CHEBI:28938"/>
        <dbReference type="ChEBI" id="CHEBI:29256"/>
        <dbReference type="ChEBI" id="CHEBI:58717"/>
        <dbReference type="EC" id="4.4.1.13"/>
    </reaction>
</comment>
<dbReference type="CDD" id="cd00614">
    <property type="entry name" value="CGS_like"/>
    <property type="match status" value="1"/>
</dbReference>
<name>A0ABU0YV27_9PROT</name>
<dbReference type="InterPro" id="IPR015424">
    <property type="entry name" value="PyrdxlP-dep_Trfase"/>
</dbReference>
<dbReference type="EC" id="4.4.1.13" evidence="10"/>
<comment type="caution">
    <text evidence="10">The sequence shown here is derived from an EMBL/GenBank/DDBJ whole genome shotgun (WGS) entry which is preliminary data.</text>
</comment>
<feature type="region of interest" description="Disordered" evidence="9">
    <location>
        <begin position="1"/>
        <end position="23"/>
    </location>
</feature>
<proteinExistence type="inferred from homology"/>
<sequence>MASSSGGKRPGSNPGADKSRAWRDRTKLTHAGNTPFENHGIVNPPVYHASTVLYETVEELRRKEKAPFDYVTYGRTGTPTSWAFENAVAALEEADRAIAMPSGLGAIAGALYAFLKAGDHVLMTDTAYFPTRKLCDNQLAKVGIETTYYDPMIGADIEKLIQPNTRVIYMESPGSHTFEVQDVPAIAAVAKARGIVTMIDNTWASPLFFKPLRHGVDLSLHAATKYIVGHSDVMMGIIAMKEEHFMTVKSQVHGMGYSVGPDDCYLALRGLRTMSARLAQHQQTALRLADWLQKRPEVERVLHPALSGTPGHEFFKRDFAGSSGLFSVILKPCSDTQLTAMLDGMRLFGMGYSWGGYESLIIPSNIAQARTATRWKADGPMLRLHAGLEDPDDLIADLEAGFARLRSNLTGESAAE</sequence>
<comment type="catalytic activity">
    <reaction evidence="6">
        <text>L,L-cystathionine + H2O = L-homocysteine + pyruvate + NH4(+)</text>
        <dbReference type="Rhea" id="RHEA:13965"/>
        <dbReference type="ChEBI" id="CHEBI:15361"/>
        <dbReference type="ChEBI" id="CHEBI:15377"/>
        <dbReference type="ChEBI" id="CHEBI:28938"/>
        <dbReference type="ChEBI" id="CHEBI:58161"/>
        <dbReference type="ChEBI" id="CHEBI:58199"/>
    </reaction>
</comment>
<dbReference type="Pfam" id="PF01053">
    <property type="entry name" value="Cys_Met_Meta_PP"/>
    <property type="match status" value="1"/>
</dbReference>
<dbReference type="InterPro" id="IPR000277">
    <property type="entry name" value="Cys/Met-Metab_PyrdxlP-dep_enz"/>
</dbReference>
<comment type="similarity">
    <text evidence="2 8">Belongs to the trans-sulfuration enzymes family.</text>
</comment>
<evidence type="ECO:0000256" key="5">
    <source>
        <dbReference type="ARBA" id="ARBA00046315"/>
    </source>
</evidence>
<evidence type="ECO:0000256" key="1">
    <source>
        <dbReference type="ARBA" id="ARBA00001933"/>
    </source>
</evidence>
<dbReference type="PROSITE" id="PS00868">
    <property type="entry name" value="CYS_MET_METAB_PP"/>
    <property type="match status" value="1"/>
</dbReference>
<dbReference type="EMBL" id="JAUYVI010000014">
    <property type="protein sequence ID" value="MDQ7251587.1"/>
    <property type="molecule type" value="Genomic_DNA"/>
</dbReference>
<organism evidence="10 11">
    <name type="scientific">Dongia sedimenti</name>
    <dbReference type="NCBI Taxonomy" id="3064282"/>
    <lineage>
        <taxon>Bacteria</taxon>
        <taxon>Pseudomonadati</taxon>
        <taxon>Pseudomonadota</taxon>
        <taxon>Alphaproteobacteria</taxon>
        <taxon>Rhodospirillales</taxon>
        <taxon>Dongiaceae</taxon>
        <taxon>Dongia</taxon>
    </lineage>
</organism>
<dbReference type="GO" id="GO:0047804">
    <property type="term" value="F:cysteine-S-conjugate beta-lyase activity"/>
    <property type="evidence" value="ECO:0007669"/>
    <property type="project" value="UniProtKB-EC"/>
</dbReference>
<evidence type="ECO:0000313" key="10">
    <source>
        <dbReference type="EMBL" id="MDQ7251587.1"/>
    </source>
</evidence>
<evidence type="ECO:0000313" key="11">
    <source>
        <dbReference type="Proteomes" id="UP001230156"/>
    </source>
</evidence>
<evidence type="ECO:0000256" key="8">
    <source>
        <dbReference type="RuleBase" id="RU362118"/>
    </source>
</evidence>
<dbReference type="PIRSF" id="PIRSF001434">
    <property type="entry name" value="CGS"/>
    <property type="match status" value="1"/>
</dbReference>
<accession>A0ABU0YV27</accession>
<keyword evidence="3 8" id="KW-0663">Pyridoxal phosphate</keyword>
<dbReference type="RefSeq" id="WP_379962095.1">
    <property type="nucleotide sequence ID" value="NZ_JAUYVI010000014.1"/>
</dbReference>
<dbReference type="Gene3D" id="3.90.1150.10">
    <property type="entry name" value="Aspartate Aminotransferase, domain 1"/>
    <property type="match status" value="1"/>
</dbReference>
<evidence type="ECO:0000256" key="6">
    <source>
        <dbReference type="ARBA" id="ARBA00047517"/>
    </source>
</evidence>
<dbReference type="InterPro" id="IPR015421">
    <property type="entry name" value="PyrdxlP-dep_Trfase_major"/>
</dbReference>
<dbReference type="PANTHER" id="PTHR43500">
    <property type="entry name" value="CYSTATHIONINE BETA-LYASE-RELATED"/>
    <property type="match status" value="1"/>
</dbReference>
<dbReference type="NCBIfam" id="TIGR01324">
    <property type="entry name" value="cysta_beta_ly_B"/>
    <property type="match status" value="1"/>
</dbReference>
<dbReference type="InterPro" id="IPR015422">
    <property type="entry name" value="PyrdxlP-dep_Trfase_small"/>
</dbReference>
<keyword evidence="4 10" id="KW-0456">Lyase</keyword>
<evidence type="ECO:0000256" key="2">
    <source>
        <dbReference type="ARBA" id="ARBA00009077"/>
    </source>
</evidence>
<dbReference type="PANTHER" id="PTHR43500:SF1">
    <property type="entry name" value="CYSTATHIONINE BETA-LYASE-RELATED"/>
    <property type="match status" value="1"/>
</dbReference>
<evidence type="ECO:0000256" key="7">
    <source>
        <dbReference type="ARBA" id="ARBA00047625"/>
    </source>
</evidence>
<reference evidence="11" key="1">
    <citation type="submission" date="2023-08" db="EMBL/GenBank/DDBJ databases">
        <title>Rhodospirillaceae gen. nov., a novel taxon isolated from the Yangtze River Yuezi River estuary sludge.</title>
        <authorList>
            <person name="Ruan L."/>
        </authorList>
    </citation>
    <scope>NUCLEOTIDE SEQUENCE [LARGE SCALE GENOMIC DNA]</scope>
    <source>
        <strain evidence="11">R-7</strain>
    </source>
</reference>
<evidence type="ECO:0000256" key="9">
    <source>
        <dbReference type="SAM" id="MobiDB-lite"/>
    </source>
</evidence>
<gene>
    <name evidence="10" type="primary">metC</name>
    <name evidence="10" type="ORF">Q8A70_28125</name>
</gene>
<dbReference type="InterPro" id="IPR006233">
    <property type="entry name" value="Cys_b_lyase_bac"/>
</dbReference>
<keyword evidence="11" id="KW-1185">Reference proteome</keyword>